<proteinExistence type="predicted"/>
<name>R9GNL1_9SPHI</name>
<evidence type="ECO:0000313" key="2">
    <source>
        <dbReference type="EMBL" id="EOR93308.1"/>
    </source>
</evidence>
<accession>R9GNL1</accession>
<feature type="compositionally biased region" description="Basic and acidic residues" evidence="1">
    <location>
        <begin position="40"/>
        <end position="49"/>
    </location>
</feature>
<comment type="caution">
    <text evidence="2">The sequence shown here is derived from an EMBL/GenBank/DDBJ whole genome shotgun (WGS) entry which is preliminary data.</text>
</comment>
<reference evidence="2 3" key="1">
    <citation type="journal article" date="2013" name="Genome Announc.">
        <title>Draft Genome Sequence of Arcticibacter svalbardensis Strain MN12-7T, a Member of the Family Sphingobacteriaceae Isolated from an Arctic Soil Sample.</title>
        <authorList>
            <person name="Shivaji S."/>
            <person name="Ara S."/>
            <person name="Prasad S."/>
            <person name="Manasa B.P."/>
            <person name="Begum Z."/>
            <person name="Singh A."/>
            <person name="Kumar Pinnaka A."/>
        </authorList>
    </citation>
    <scope>NUCLEOTIDE SEQUENCE [LARGE SCALE GENOMIC DNA]</scope>
    <source>
        <strain evidence="2 3">MN12-7</strain>
    </source>
</reference>
<protein>
    <submittedName>
        <fullName evidence="2">Uncharacterized protein</fullName>
    </submittedName>
</protein>
<dbReference type="AlphaFoldDB" id="R9GNL1"/>
<sequence length="49" mass="5873">MIWLIFTVLKDNRKPYPELGEDEEWGYRDKPKNQSTDPNSDEKLPHLMP</sequence>
<organism evidence="2 3">
    <name type="scientific">Arcticibacter svalbardensis MN12-7</name>
    <dbReference type="NCBI Taxonomy" id="1150600"/>
    <lineage>
        <taxon>Bacteria</taxon>
        <taxon>Pseudomonadati</taxon>
        <taxon>Bacteroidota</taxon>
        <taxon>Sphingobacteriia</taxon>
        <taxon>Sphingobacteriales</taxon>
        <taxon>Sphingobacteriaceae</taxon>
        <taxon>Arcticibacter</taxon>
    </lineage>
</organism>
<gene>
    <name evidence="2" type="ORF">ADIARSV_3519</name>
</gene>
<feature type="region of interest" description="Disordered" evidence="1">
    <location>
        <begin position="14"/>
        <end position="49"/>
    </location>
</feature>
<keyword evidence="3" id="KW-1185">Reference proteome</keyword>
<dbReference type="EMBL" id="AQPN01000118">
    <property type="protein sequence ID" value="EOR93308.1"/>
    <property type="molecule type" value="Genomic_DNA"/>
</dbReference>
<dbReference type="Proteomes" id="UP000014174">
    <property type="component" value="Unassembled WGS sequence"/>
</dbReference>
<evidence type="ECO:0000256" key="1">
    <source>
        <dbReference type="SAM" id="MobiDB-lite"/>
    </source>
</evidence>
<evidence type="ECO:0000313" key="3">
    <source>
        <dbReference type="Proteomes" id="UP000014174"/>
    </source>
</evidence>